<comment type="caution">
    <text evidence="4">The sequence shown here is derived from an EMBL/GenBank/DDBJ whole genome shotgun (WGS) entry which is preliminary data.</text>
</comment>
<feature type="transmembrane region" description="Helical" evidence="2">
    <location>
        <begin position="49"/>
        <end position="69"/>
    </location>
</feature>
<dbReference type="Pfam" id="PF13568">
    <property type="entry name" value="OMP_b-brl_2"/>
    <property type="match status" value="1"/>
</dbReference>
<reference evidence="4 5" key="1">
    <citation type="journal article" date="2016" name="PLoS ONE">
        <title>Genomic Diversity of Enterotoxigenic Strains of Bacteroides fragilis.</title>
        <authorList>
            <person name="Pierce J.V."/>
            <person name="Bernstein H.D."/>
        </authorList>
    </citation>
    <scope>NUCLEOTIDE SEQUENCE [LARGE SCALE GENOMIC DNA]</scope>
    <source>
        <strain evidence="4 5">20793-3</strain>
    </source>
</reference>
<proteinExistence type="predicted"/>
<dbReference type="Gene3D" id="2.40.160.20">
    <property type="match status" value="1"/>
</dbReference>
<evidence type="ECO:0000313" key="5">
    <source>
        <dbReference type="Proteomes" id="UP000093197"/>
    </source>
</evidence>
<name>A0A853PVZ4_BACFG</name>
<evidence type="ECO:0000256" key="2">
    <source>
        <dbReference type="SAM" id="Phobius"/>
    </source>
</evidence>
<dbReference type="EMBL" id="LIDT01000013">
    <property type="protein sequence ID" value="OCR33964.1"/>
    <property type="molecule type" value="Genomic_DNA"/>
</dbReference>
<keyword evidence="2" id="KW-1133">Transmembrane helix</keyword>
<accession>A0A853PVZ4</accession>
<evidence type="ECO:0000256" key="1">
    <source>
        <dbReference type="SAM" id="MobiDB-lite"/>
    </source>
</evidence>
<dbReference type="InterPro" id="IPR025665">
    <property type="entry name" value="Beta-barrel_OMP_2"/>
</dbReference>
<dbReference type="InterPro" id="IPR011250">
    <property type="entry name" value="OMP/PagP_B-barrel"/>
</dbReference>
<evidence type="ECO:0000259" key="3">
    <source>
        <dbReference type="Pfam" id="PF13568"/>
    </source>
</evidence>
<dbReference type="AlphaFoldDB" id="A0A853PVZ4"/>
<dbReference type="SUPFAM" id="SSF56925">
    <property type="entry name" value="OMPA-like"/>
    <property type="match status" value="1"/>
</dbReference>
<feature type="domain" description="Outer membrane protein beta-barrel" evidence="3">
    <location>
        <begin position="262"/>
        <end position="375"/>
    </location>
</feature>
<feature type="compositionally biased region" description="Basic and acidic residues" evidence="1">
    <location>
        <begin position="142"/>
        <end position="154"/>
    </location>
</feature>
<protein>
    <recommendedName>
        <fullName evidence="3">Outer membrane protein beta-barrel domain-containing protein</fullName>
    </recommendedName>
</protein>
<organism evidence="4 5">
    <name type="scientific">Bacteroides fragilis</name>
    <dbReference type="NCBI Taxonomy" id="817"/>
    <lineage>
        <taxon>Bacteria</taxon>
        <taxon>Pseudomonadati</taxon>
        <taxon>Bacteroidota</taxon>
        <taxon>Bacteroidia</taxon>
        <taxon>Bacteroidales</taxon>
        <taxon>Bacteroidaceae</taxon>
        <taxon>Bacteroides</taxon>
    </lineage>
</organism>
<evidence type="ECO:0000313" key="4">
    <source>
        <dbReference type="EMBL" id="OCR33964.1"/>
    </source>
</evidence>
<sequence length="420" mass="46211">MMKEDEKWIKAFKDKLEDYSEPMPASGWERLERELMPVTEKRIYPYRRWAVAAAAVVLVVTTAVSLYFLNSPVADEIRYATAPSLAVNPDVLPEPALPDVQVAVSEPVKPVGTTSINPVSGYLAKNIDPVIVPEVSSLAEKRPEAVTEEKRAEPQQEATAAIEKKESATAQPPKRKEARRPSGKDKYQLPIGDSSAKRGGKWSMGVGIGNGGGLPTNGSEIFAPRPMTNRVDLMTIMNGAVSIPADQEVIFEEGVPYLKSNTTAVVDYEHHQPVSFGLSVRKSLPKGFSVETGLTYTLLSSDIKRQGDTKMQSQKLHYIGIPVRGNWNFLEKKYFTLYVSAGGMVEKCVYGKLADDKVNVKPLQFSVAGAVGAQFNATDHVGLYVEPGVSYFFDDGSKVQTIRKERPCNFNLQAGLRFTY</sequence>
<keyword evidence="2" id="KW-0472">Membrane</keyword>
<gene>
    <name evidence="4" type="ORF">AC094_13710</name>
</gene>
<feature type="region of interest" description="Disordered" evidence="1">
    <location>
        <begin position="142"/>
        <end position="202"/>
    </location>
</feature>
<dbReference type="Proteomes" id="UP000093197">
    <property type="component" value="Unassembled WGS sequence"/>
</dbReference>
<keyword evidence="2" id="KW-0812">Transmembrane</keyword>